<evidence type="ECO:0000256" key="4">
    <source>
        <dbReference type="PIRSR" id="PIRSR606118-50"/>
    </source>
</evidence>
<feature type="domain" description="Recombinase" evidence="7">
    <location>
        <begin position="175"/>
        <end position="306"/>
    </location>
</feature>
<proteinExistence type="predicted"/>
<keyword evidence="1" id="KW-0229">DNA integration</keyword>
<dbReference type="Pfam" id="PF07508">
    <property type="entry name" value="Recombinase"/>
    <property type="match status" value="1"/>
</dbReference>
<dbReference type="InterPro" id="IPR011109">
    <property type="entry name" value="DNA_bind_recombinase_dom"/>
</dbReference>
<dbReference type="Pfam" id="PF13408">
    <property type="entry name" value="Zn_ribbon_recom"/>
    <property type="match status" value="1"/>
</dbReference>
<dbReference type="PANTHER" id="PTHR30461">
    <property type="entry name" value="DNA-INVERTASE FROM LAMBDOID PROPHAGE"/>
    <property type="match status" value="1"/>
</dbReference>
<accession>A0A169QDD9</accession>
<keyword evidence="2" id="KW-0238">DNA-binding</keyword>
<evidence type="ECO:0000259" key="6">
    <source>
        <dbReference type="PROSITE" id="PS51736"/>
    </source>
</evidence>
<dbReference type="Gene3D" id="3.90.1750.20">
    <property type="entry name" value="Putative Large Serine Recombinase, Chain B, Domain 2"/>
    <property type="match status" value="1"/>
</dbReference>
<dbReference type="Gene3D" id="3.40.50.1390">
    <property type="entry name" value="Resolvase, N-terminal catalytic domain"/>
    <property type="match status" value="1"/>
</dbReference>
<organism evidence="8 9">
    <name type="scientific">Methylorubrum populi</name>
    <dbReference type="NCBI Taxonomy" id="223967"/>
    <lineage>
        <taxon>Bacteria</taxon>
        <taxon>Pseudomonadati</taxon>
        <taxon>Pseudomonadota</taxon>
        <taxon>Alphaproteobacteria</taxon>
        <taxon>Hyphomicrobiales</taxon>
        <taxon>Methylobacteriaceae</taxon>
        <taxon>Methylorubrum</taxon>
    </lineage>
</organism>
<dbReference type="InterPro" id="IPR006118">
    <property type="entry name" value="Recombinase_CS"/>
</dbReference>
<dbReference type="InterPro" id="IPR006119">
    <property type="entry name" value="Resolv_N"/>
</dbReference>
<evidence type="ECO:0000313" key="9">
    <source>
        <dbReference type="Proteomes" id="UP000218288"/>
    </source>
</evidence>
<keyword evidence="3" id="KW-0233">DNA recombination</keyword>
<dbReference type="GO" id="GO:0003677">
    <property type="term" value="F:DNA binding"/>
    <property type="evidence" value="ECO:0007669"/>
    <property type="project" value="UniProtKB-KW"/>
</dbReference>
<dbReference type="InterPro" id="IPR025827">
    <property type="entry name" value="Zn_ribbon_recom_dom"/>
</dbReference>
<evidence type="ECO:0000256" key="2">
    <source>
        <dbReference type="ARBA" id="ARBA00023125"/>
    </source>
</evidence>
<evidence type="ECO:0000256" key="5">
    <source>
        <dbReference type="PROSITE-ProRule" id="PRU10137"/>
    </source>
</evidence>
<name>A0A169QDD9_9HYPH</name>
<evidence type="ECO:0000256" key="3">
    <source>
        <dbReference type="ARBA" id="ARBA00023172"/>
    </source>
</evidence>
<reference evidence="8 9" key="1">
    <citation type="journal article" date="2016" name="Genome Announc.">
        <title>Complete Genome Sequence of Methylobacterium populi P-1M, Isolated from Pink-Pigmented Household Biofilm.</title>
        <authorList>
            <person name="Morohoshi T."/>
            <person name="Ikeda T."/>
        </authorList>
    </citation>
    <scope>NUCLEOTIDE SEQUENCE [LARGE SCALE GENOMIC DNA]</scope>
    <source>
        <strain evidence="8 9">P-1M</strain>
    </source>
</reference>
<dbReference type="InterPro" id="IPR050639">
    <property type="entry name" value="SSR_resolvase"/>
</dbReference>
<evidence type="ECO:0000256" key="1">
    <source>
        <dbReference type="ARBA" id="ARBA00022908"/>
    </source>
</evidence>
<feature type="domain" description="Resolvase/invertase-type recombinase catalytic" evidence="6">
    <location>
        <begin position="19"/>
        <end position="171"/>
    </location>
</feature>
<dbReference type="Proteomes" id="UP000218288">
    <property type="component" value="Chromosome"/>
</dbReference>
<evidence type="ECO:0000259" key="7">
    <source>
        <dbReference type="PROSITE" id="PS51737"/>
    </source>
</evidence>
<dbReference type="InterPro" id="IPR036162">
    <property type="entry name" value="Resolvase-like_N_sf"/>
</dbReference>
<dbReference type="PROSITE" id="PS51737">
    <property type="entry name" value="RECOMBINASE_DNA_BIND"/>
    <property type="match status" value="1"/>
</dbReference>
<gene>
    <name evidence="8" type="ORF">MPPM_0127</name>
</gene>
<dbReference type="Pfam" id="PF00239">
    <property type="entry name" value="Resolvase"/>
    <property type="match status" value="1"/>
</dbReference>
<dbReference type="PANTHER" id="PTHR30461:SF23">
    <property type="entry name" value="DNA RECOMBINASE-RELATED"/>
    <property type="match status" value="1"/>
</dbReference>
<dbReference type="SUPFAM" id="SSF53041">
    <property type="entry name" value="Resolvase-like"/>
    <property type="match status" value="1"/>
</dbReference>
<protein>
    <submittedName>
        <fullName evidence="8">Resolvase domain</fullName>
    </submittedName>
</protein>
<dbReference type="AlphaFoldDB" id="A0A169QDD9"/>
<dbReference type="EMBL" id="AP014809">
    <property type="protein sequence ID" value="BAU88732.1"/>
    <property type="molecule type" value="Genomic_DNA"/>
</dbReference>
<dbReference type="InterPro" id="IPR038109">
    <property type="entry name" value="DNA_bind_recomb_sf"/>
</dbReference>
<dbReference type="SMART" id="SM00857">
    <property type="entry name" value="Resolvase"/>
    <property type="match status" value="1"/>
</dbReference>
<dbReference type="GO" id="GO:0000150">
    <property type="term" value="F:DNA strand exchange activity"/>
    <property type="evidence" value="ECO:0007669"/>
    <property type="project" value="InterPro"/>
</dbReference>
<sequence length="564" mass="62737">MKLINRSNRLLPARDGQLRACLYLRVSTGRQAENDLSIPDQRKSVRAYCTAHGWPVIAEHVEPGASALDDNRPAFQAMINRAEDGDHPYDVIVVHSLSRFFRDALGLEMYVRRLLKVGVRLVSITQEFGDDSAAKMMRQMIALFDEYNSLENSKHVQRAMNENARQGFYNGATLPLGYTLEEIERRGSRVKKRPIIDPVEAETVRLIFKLYRHGDGRSGPLGVKALTCHLNERGYRTRAGARFGVATIHGILTNRIYVGEWGFNKRCSKTRQAKPKAEHIAIAVPPIIASDEFEGVQATLKAHNPRVTPARVVTGPILLTGLATCSTCGGAMTLRTGTSGSGQVHRYYSCSTKGRQGPTGCSGRTIRMDTLDTLVTERLVADLLQPDRLRATLASLWALRAERATQVDGRVAALRSELTTAEEKLRRLYRLVENGDDEPDDLLKERLSSLRAERDLAKAALGRIRMVSPNPTEIGPELIERFGRLLRENVTSGEIPFRKAWLQAIVDRVEVGADVIRIVGDKESLENALTGSGGEAVSGVRSSVRKWRALRESNPPFQRERLTS</sequence>
<dbReference type="CDD" id="cd00338">
    <property type="entry name" value="Ser_Recombinase"/>
    <property type="match status" value="1"/>
</dbReference>
<dbReference type="GO" id="GO:0015074">
    <property type="term" value="P:DNA integration"/>
    <property type="evidence" value="ECO:0007669"/>
    <property type="project" value="UniProtKB-KW"/>
</dbReference>
<feature type="active site" description="O-(5'-phospho-DNA)-serine intermediate" evidence="4 5">
    <location>
        <position position="27"/>
    </location>
</feature>
<dbReference type="PROSITE" id="PS00397">
    <property type="entry name" value="RECOMBINASES_1"/>
    <property type="match status" value="1"/>
</dbReference>
<dbReference type="PROSITE" id="PS51736">
    <property type="entry name" value="RECOMBINASES_3"/>
    <property type="match status" value="1"/>
</dbReference>
<evidence type="ECO:0000313" key="8">
    <source>
        <dbReference type="EMBL" id="BAU88732.1"/>
    </source>
</evidence>